<evidence type="ECO:0000256" key="1">
    <source>
        <dbReference type="SAM" id="Coils"/>
    </source>
</evidence>
<proteinExistence type="predicted"/>
<dbReference type="EMBL" id="MF405918">
    <property type="protein sequence ID" value="QKU34562.1"/>
    <property type="molecule type" value="Genomic_DNA"/>
</dbReference>
<accession>A0A6N1NW27</accession>
<organism evidence="2">
    <name type="scientific">Tupanvirus deep ocean</name>
    <dbReference type="NCBI Taxonomy" id="2126984"/>
    <lineage>
        <taxon>Viruses</taxon>
        <taxon>Varidnaviria</taxon>
        <taxon>Bamfordvirae</taxon>
        <taxon>Nucleocytoviricota</taxon>
        <taxon>Megaviricetes</taxon>
        <taxon>Imitervirales</taxon>
        <taxon>Mimiviridae</taxon>
        <taxon>Megamimivirinae</taxon>
        <taxon>Tupanvirus</taxon>
        <taxon>Tupanvirus altamarinense</taxon>
    </lineage>
</organism>
<dbReference type="KEGG" id="vg:80517890"/>
<dbReference type="RefSeq" id="YP_010781199.1">
    <property type="nucleotide sequence ID" value="NC_075038.1"/>
</dbReference>
<protein>
    <submittedName>
        <fullName evidence="2">Putative ORFan</fullName>
    </submittedName>
</protein>
<keyword evidence="1" id="KW-0175">Coiled coil</keyword>
<dbReference type="GeneID" id="80517890"/>
<feature type="coiled-coil region" evidence="1">
    <location>
        <begin position="122"/>
        <end position="182"/>
    </location>
</feature>
<sequence length="358" mass="41203">MLLIMCDKKFNENLSLLKNNLDALNLKLGILEKYLTNLENCLILLEEINQQVINLDNLLSTVDSMLIALTVIPVLTTEVNMFEHNIKKIINIVHPARINVENFCNKYVIPTKNDIISCNDMLDGLTKKIKILSDEILNLQNIISSIKNDKVVYLECKVNPIIETINNMLVEIINTIDTIENEISIIVNKFKLLTNINNSIIEIIENFHLVSRMIYPLHKALEEKITMSQPKNNIDTTASYWTSVLNFIWKELSVLEWYWHNKAEPIVYTIYQIFKGIDGIADTIINELENEANKILEPLINTVNFKIGLPSAEELIKLEEEIKIIEELIKLDNIKIIENKFGVIVDEFNKLNNGNTQT</sequence>
<name>A0A6N1NW27_9VIRU</name>
<reference evidence="2" key="2">
    <citation type="journal article" date="2018" name="Nat. Commun.">
        <title>Tailed giant Tupanvirus possesses the most complete translational apparatus of the known virosphere.</title>
        <authorList>
            <person name="Abrahao J."/>
            <person name="Silva L."/>
            <person name="Silva L.S."/>
            <person name="Khalil J.Y.B."/>
            <person name="Rodrigues R."/>
            <person name="Arantes T."/>
            <person name="Assis F."/>
            <person name="Boratto P."/>
            <person name="Andrade M."/>
            <person name="Kroon E.G."/>
            <person name="Ribeiro B."/>
            <person name="Bergier I."/>
            <person name="Seligmann H."/>
            <person name="Ghigo E."/>
            <person name="Colson P."/>
            <person name="Levasseur A."/>
            <person name="Kroemer G."/>
            <person name="Raoult D."/>
            <person name="La Scola B."/>
        </authorList>
    </citation>
    <scope>NUCLEOTIDE SEQUENCE [LARGE SCALE GENOMIC DNA]</scope>
    <source>
        <strain evidence="2">Deep ocean</strain>
    </source>
</reference>
<reference evidence="2" key="1">
    <citation type="submission" date="2017-06" db="EMBL/GenBank/DDBJ databases">
        <authorList>
            <person name="Assis F.L."/>
            <person name="Abrahao J.S."/>
            <person name="Silva L."/>
            <person name="Khalil J.B."/>
            <person name="Rodrigues R."/>
            <person name="Silva L.S."/>
            <person name="Boratto P."/>
            <person name="Andrade M."/>
            <person name="Kroon E.G."/>
            <person name="Ribeiro B."/>
            <person name="Bergier I."/>
            <person name="Seligmann H."/>
            <person name="Ghigo E."/>
            <person name="Colson P."/>
            <person name="Levasseur A."/>
            <person name="Raoult D."/>
            <person name="Scola B.L."/>
        </authorList>
    </citation>
    <scope>NUCLEOTIDE SEQUENCE</scope>
    <source>
        <strain evidence="2">Deep ocean</strain>
    </source>
</reference>
<evidence type="ECO:0000313" key="2">
    <source>
        <dbReference type="EMBL" id="QKU34562.1"/>
    </source>
</evidence>